<evidence type="ECO:0000313" key="2">
    <source>
        <dbReference type="Proteomes" id="UP000321026"/>
    </source>
</evidence>
<comment type="caution">
    <text evidence="1">The sequence shown here is derived from an EMBL/GenBank/DDBJ whole genome shotgun (WGS) entry which is preliminary data.</text>
</comment>
<name>A0A5C7J3A8_9BACT</name>
<sequence length="67" mass="7694">MVLVLVTRGKGASRPDYARIVEFDTIEAAEAYCKRINPTVPEKYWEMGTVLYDRQDVVPLAWPDAYD</sequence>
<dbReference type="Proteomes" id="UP000321026">
    <property type="component" value="Unassembled WGS sequence"/>
</dbReference>
<proteinExistence type="predicted"/>
<gene>
    <name evidence="1" type="ORF">E6Q11_05755</name>
</gene>
<organism evidence="1 2">
    <name type="scientific">Candidatus Dojkabacteria bacterium</name>
    <dbReference type="NCBI Taxonomy" id="2099670"/>
    <lineage>
        <taxon>Bacteria</taxon>
        <taxon>Candidatus Dojkabacteria</taxon>
    </lineage>
</organism>
<dbReference type="EMBL" id="SSDS01000090">
    <property type="protein sequence ID" value="TXG75960.1"/>
    <property type="molecule type" value="Genomic_DNA"/>
</dbReference>
<evidence type="ECO:0000313" key="1">
    <source>
        <dbReference type="EMBL" id="TXG75960.1"/>
    </source>
</evidence>
<reference evidence="1 2" key="1">
    <citation type="submission" date="2018-09" db="EMBL/GenBank/DDBJ databases">
        <title>Metagenome Assembled Genomes from an Advanced Water Purification Facility.</title>
        <authorList>
            <person name="Stamps B.W."/>
            <person name="Spear J.R."/>
        </authorList>
    </citation>
    <scope>NUCLEOTIDE SEQUENCE [LARGE SCALE GENOMIC DNA]</scope>
    <source>
        <strain evidence="1">Bin_63_2</strain>
    </source>
</reference>
<dbReference type="AlphaFoldDB" id="A0A5C7J3A8"/>
<protein>
    <submittedName>
        <fullName evidence="1">Uncharacterized protein</fullName>
    </submittedName>
</protein>
<accession>A0A5C7J3A8</accession>